<gene>
    <name evidence="2" type="ORF">CGK74_13720</name>
</gene>
<proteinExistence type="predicted"/>
<feature type="region of interest" description="Disordered" evidence="1">
    <location>
        <begin position="1"/>
        <end position="32"/>
    </location>
</feature>
<organism evidence="2 3">
    <name type="scientific">Thauera propionica</name>
    <dbReference type="NCBI Taxonomy" id="2019431"/>
    <lineage>
        <taxon>Bacteria</taxon>
        <taxon>Pseudomonadati</taxon>
        <taxon>Pseudomonadota</taxon>
        <taxon>Betaproteobacteria</taxon>
        <taxon>Rhodocyclales</taxon>
        <taxon>Zoogloeaceae</taxon>
        <taxon>Thauera</taxon>
    </lineage>
</organism>
<keyword evidence="3" id="KW-1185">Reference proteome</keyword>
<accession>A0A235EW34</accession>
<dbReference type="AlphaFoldDB" id="A0A235EW34"/>
<evidence type="ECO:0000313" key="3">
    <source>
        <dbReference type="Proteomes" id="UP000215181"/>
    </source>
</evidence>
<sequence>MLAAQSAGKVIAPDANGYPVAQDPPPPPAPTAEQIRADRVAAVYAHLNTAAQALGYDDIRAAVTYADEPAVPKFQAEGRAFRAWRSLVWAHCYQVLDDVQAGLRPIPTAEDLIAELPELSITYPE</sequence>
<dbReference type="Proteomes" id="UP000215181">
    <property type="component" value="Unassembled WGS sequence"/>
</dbReference>
<dbReference type="EMBL" id="NOIH01000015">
    <property type="protein sequence ID" value="OYD53268.1"/>
    <property type="molecule type" value="Genomic_DNA"/>
</dbReference>
<reference evidence="2 3" key="1">
    <citation type="submission" date="2017-07" db="EMBL/GenBank/DDBJ databases">
        <title>Thauera sp. KNDSS-Mac4 genome sequence and assembly.</title>
        <authorList>
            <person name="Mayilraj S."/>
        </authorList>
    </citation>
    <scope>NUCLEOTIDE SEQUENCE [LARGE SCALE GENOMIC DNA]</scope>
    <source>
        <strain evidence="2 3">KNDSS-Mac4</strain>
    </source>
</reference>
<evidence type="ECO:0000256" key="1">
    <source>
        <dbReference type="SAM" id="MobiDB-lite"/>
    </source>
</evidence>
<protein>
    <submittedName>
        <fullName evidence="2">Uncharacterized protein</fullName>
    </submittedName>
</protein>
<comment type="caution">
    <text evidence="2">The sequence shown here is derived from an EMBL/GenBank/DDBJ whole genome shotgun (WGS) entry which is preliminary data.</text>
</comment>
<evidence type="ECO:0000313" key="2">
    <source>
        <dbReference type="EMBL" id="OYD53268.1"/>
    </source>
</evidence>
<name>A0A235EW34_9RHOO</name>